<comment type="caution">
    <text evidence="6">The sequence shown here is derived from an EMBL/GenBank/DDBJ whole genome shotgun (WGS) entry which is preliminary data.</text>
</comment>
<gene>
    <name evidence="6" type="ORF">ACEWY4_009283</name>
</gene>
<dbReference type="Gene3D" id="2.30.29.30">
    <property type="entry name" value="Pleckstrin-homology domain (PH domain)/Phosphotyrosine-binding domain (PTB)"/>
    <property type="match status" value="2"/>
</dbReference>
<feature type="compositionally biased region" description="Low complexity" evidence="3">
    <location>
        <begin position="537"/>
        <end position="546"/>
    </location>
</feature>
<dbReference type="GO" id="GO:0007165">
    <property type="term" value="P:signal transduction"/>
    <property type="evidence" value="ECO:0007669"/>
    <property type="project" value="UniProtKB-KW"/>
</dbReference>
<dbReference type="PANTHER" id="PTHR10614:SF2">
    <property type="entry name" value="INSULIN RECEPTOR SUBSTRATE 4"/>
    <property type="match status" value="1"/>
</dbReference>
<sequence length="1134" mass="123134">MEDLLNYRRSGDMLTLEAQSRGVTVKTASTTTNGESAAEPPSLSSVNISSSRFPLHLTASTHQGLQPRRQHPPPPHHFKAQHLFSDEAAQDAVMKKSLPSLQYKVHDSAFCRVLSAEATAAAAFASAAACSAAMDKDVWKCGYLRKQRHGHKRFFVLRGPSHLGPSRLEYYDSEKKFRNALKSASASTASVMCPPKRVIYLSQCFTVNKRADAKNKYLIALYTKDEYFAMAAENEQEQEEWYQAFNNWMTEGKKGQLDPDELDDGYGTISPGTIFKEVWQVNVKPKGLGQTKNLMGVYRLCLSAKTIHLVKLNSEMASVNLPLMNIRRCGHSESFFFIEVGRSSSIGPGEIWVQVEDSVVAQNMHETILETMRALKAFPEFRPRSKSQSSGSNQIPFITTRRHLGNLPPRQTGLRRCARVDSMTGTPPKGKAQGGNDRFRTSSEGDGTSGRPLSSGTGSLLHLNTPCLNLCREESGGGGPCCAPTSPGSSSSSHAHGHAPVRSVSQPASHFLSATSPISVSSSSGHGSASDTHTRPSSSSICGSPSDGGFNSSDEFCSSPCDFRYFRARSSTPESLCGTPPVRDDFRLMEYMAMDRYHLHHPHPHHHHHHDLHGAERTKTFEEESSYMERAFIKLSLASKVKTAVGGGFMQQKATQTSSSLDESSPVESKHHPASACYQKSEYKPYVEVSHHTPKPAFQFTSDVRRKLYEDDGYMPMTFSAGSGSVSGSSQNADYIPMHPSMLHPSTLDIQCVRPCPSQIADSYVMMHPGEGPSHRLPSPSCATRTPLEFGDYMDMSFCNAAEVYVQTPPPDTPKSHGSYFSLPRSYKTPLREKSGQADVSAETPTDPESPPSPGEYVHMDFGDRLTCSLASPPPPTVTAAFAPACEPHCGPLGQDYVGLDMDSLLFKGRPPRHSLVAPWNPPNYARPAMSAYLQGQADCLDVEKAYAGYRAAKSPSGMYQHLCVGDRPVPCVQEDLHGVQGRRRHSSETYSTPSSSGRAVCSIKASAGSSPPDSGGGVGSKRWLNSVVCDRSPADDLSPSRPAVPPATVLGGPCPGVGRGPPTSTSYLNFGAFDLREVTGDAGGIPSPCPDQAHSEDEVYANVDFSVSGGSTTASKGWFSLCFPAFSKRRRKE</sequence>
<dbReference type="PANTHER" id="PTHR10614">
    <property type="entry name" value="INSULIN RECEPTOR SUBSTRATE"/>
    <property type="match status" value="1"/>
</dbReference>
<proteinExistence type="predicted"/>
<feature type="compositionally biased region" description="Low complexity" evidence="3">
    <location>
        <begin position="513"/>
        <end position="530"/>
    </location>
</feature>
<dbReference type="PRINTS" id="PR00628">
    <property type="entry name" value="INSULINRSI"/>
</dbReference>
<feature type="compositionally biased region" description="Low complexity" evidence="3">
    <location>
        <begin position="481"/>
        <end position="500"/>
    </location>
</feature>
<dbReference type="FunFam" id="2.30.29.30:FF:000029">
    <property type="entry name" value="Insulin receptor substrate 1"/>
    <property type="match status" value="1"/>
</dbReference>
<dbReference type="FunFam" id="2.30.29.30:FF:000409">
    <property type="entry name" value="Insulin receptor substrate 2-B"/>
    <property type="match status" value="1"/>
</dbReference>
<evidence type="ECO:0000259" key="4">
    <source>
        <dbReference type="PROSITE" id="PS50003"/>
    </source>
</evidence>
<name>A0ABD1K629_9TELE</name>
<evidence type="ECO:0000256" key="1">
    <source>
        <dbReference type="ARBA" id="ARBA00022553"/>
    </source>
</evidence>
<feature type="region of interest" description="Disordered" evidence="3">
    <location>
        <begin position="831"/>
        <end position="858"/>
    </location>
</feature>
<dbReference type="Proteomes" id="UP001591681">
    <property type="component" value="Unassembled WGS sequence"/>
</dbReference>
<dbReference type="CDD" id="cd01257">
    <property type="entry name" value="PH_IRS"/>
    <property type="match status" value="1"/>
</dbReference>
<evidence type="ECO:0000256" key="3">
    <source>
        <dbReference type="SAM" id="MobiDB-lite"/>
    </source>
</evidence>
<dbReference type="SMART" id="SM01244">
    <property type="entry name" value="IRS"/>
    <property type="match status" value="1"/>
</dbReference>
<feature type="region of interest" description="Disordered" evidence="3">
    <location>
        <begin position="978"/>
        <end position="1020"/>
    </location>
</feature>
<feature type="compositionally biased region" description="Low complexity" evidence="3">
    <location>
        <begin position="658"/>
        <end position="667"/>
    </location>
</feature>
<keyword evidence="7" id="KW-1185">Reference proteome</keyword>
<keyword evidence="2" id="KW-0807">Transducer</keyword>
<dbReference type="InterPro" id="IPR011993">
    <property type="entry name" value="PH-like_dom_sf"/>
</dbReference>
<dbReference type="SMART" id="SM00310">
    <property type="entry name" value="PTBI"/>
    <property type="match status" value="1"/>
</dbReference>
<feature type="region of interest" description="Disordered" evidence="3">
    <location>
        <begin position="1033"/>
        <end position="1056"/>
    </location>
</feature>
<protein>
    <submittedName>
        <fullName evidence="6">Uncharacterized protein</fullName>
    </submittedName>
</protein>
<dbReference type="SMART" id="SM00233">
    <property type="entry name" value="PH"/>
    <property type="match status" value="1"/>
</dbReference>
<dbReference type="AlphaFoldDB" id="A0ABD1K629"/>
<evidence type="ECO:0000313" key="6">
    <source>
        <dbReference type="EMBL" id="KAL2094564.1"/>
    </source>
</evidence>
<organism evidence="6 7">
    <name type="scientific">Coilia grayii</name>
    <name type="common">Gray's grenadier anchovy</name>
    <dbReference type="NCBI Taxonomy" id="363190"/>
    <lineage>
        <taxon>Eukaryota</taxon>
        <taxon>Metazoa</taxon>
        <taxon>Chordata</taxon>
        <taxon>Craniata</taxon>
        <taxon>Vertebrata</taxon>
        <taxon>Euteleostomi</taxon>
        <taxon>Actinopterygii</taxon>
        <taxon>Neopterygii</taxon>
        <taxon>Teleostei</taxon>
        <taxon>Clupei</taxon>
        <taxon>Clupeiformes</taxon>
        <taxon>Clupeoidei</taxon>
        <taxon>Engraulidae</taxon>
        <taxon>Coilinae</taxon>
        <taxon>Coilia</taxon>
    </lineage>
</organism>
<feature type="compositionally biased region" description="Polar residues" evidence="3">
    <location>
        <begin position="444"/>
        <end position="458"/>
    </location>
</feature>
<reference evidence="6 7" key="1">
    <citation type="submission" date="2024-09" db="EMBL/GenBank/DDBJ databases">
        <title>A chromosome-level genome assembly of Gray's grenadier anchovy, Coilia grayii.</title>
        <authorList>
            <person name="Fu Z."/>
        </authorList>
    </citation>
    <scope>NUCLEOTIDE SEQUENCE [LARGE SCALE GENOMIC DNA]</scope>
    <source>
        <strain evidence="6">G4</strain>
        <tissue evidence="6">Muscle</tissue>
    </source>
</reference>
<evidence type="ECO:0000256" key="2">
    <source>
        <dbReference type="ARBA" id="ARBA00023224"/>
    </source>
</evidence>
<feature type="region of interest" description="Disordered" evidence="3">
    <location>
        <begin position="651"/>
        <end position="675"/>
    </location>
</feature>
<dbReference type="SUPFAM" id="SSF50729">
    <property type="entry name" value="PH domain-like"/>
    <property type="match status" value="2"/>
</dbReference>
<dbReference type="InterPro" id="IPR039011">
    <property type="entry name" value="IRS"/>
</dbReference>
<dbReference type="PROSITE" id="PS50003">
    <property type="entry name" value="PH_DOMAIN"/>
    <property type="match status" value="1"/>
</dbReference>
<dbReference type="InterPro" id="IPR002404">
    <property type="entry name" value="IRS_PTB"/>
</dbReference>
<feature type="domain" description="IRS-type PTB" evidence="5">
    <location>
        <begin position="275"/>
        <end position="379"/>
    </location>
</feature>
<dbReference type="Pfam" id="PF02174">
    <property type="entry name" value="IRS"/>
    <property type="match status" value="1"/>
</dbReference>
<feature type="compositionally biased region" description="Polar residues" evidence="3">
    <location>
        <begin position="25"/>
        <end position="35"/>
    </location>
</feature>
<dbReference type="CDD" id="cd01204">
    <property type="entry name" value="PTB_IRS"/>
    <property type="match status" value="1"/>
</dbReference>
<feature type="region of interest" description="Disordered" evidence="3">
    <location>
        <begin position="25"/>
        <end position="45"/>
    </location>
</feature>
<keyword evidence="1" id="KW-0597">Phosphoprotein</keyword>
<dbReference type="InterPro" id="IPR001849">
    <property type="entry name" value="PH_domain"/>
</dbReference>
<dbReference type="PROSITE" id="PS51064">
    <property type="entry name" value="IRS_PTB"/>
    <property type="match status" value="1"/>
</dbReference>
<dbReference type="EMBL" id="JBHFQA010000008">
    <property type="protein sequence ID" value="KAL2094564.1"/>
    <property type="molecule type" value="Genomic_DNA"/>
</dbReference>
<feature type="region of interest" description="Disordered" evidence="3">
    <location>
        <begin position="479"/>
        <end position="546"/>
    </location>
</feature>
<feature type="region of interest" description="Disordered" evidence="3">
    <location>
        <begin position="403"/>
        <end position="458"/>
    </location>
</feature>
<dbReference type="Pfam" id="PF00169">
    <property type="entry name" value="PH"/>
    <property type="match status" value="1"/>
</dbReference>
<accession>A0ABD1K629</accession>
<evidence type="ECO:0000313" key="7">
    <source>
        <dbReference type="Proteomes" id="UP001591681"/>
    </source>
</evidence>
<evidence type="ECO:0000259" key="5">
    <source>
        <dbReference type="PROSITE" id="PS51064"/>
    </source>
</evidence>
<feature type="domain" description="PH" evidence="4">
    <location>
        <begin position="137"/>
        <end position="250"/>
    </location>
</feature>